<dbReference type="InterPro" id="IPR001660">
    <property type="entry name" value="SAM"/>
</dbReference>
<dbReference type="CDD" id="cd09487">
    <property type="entry name" value="SAM_superfamily"/>
    <property type="match status" value="1"/>
</dbReference>
<evidence type="ECO:0000256" key="1">
    <source>
        <dbReference type="SAM" id="MobiDB-lite"/>
    </source>
</evidence>
<evidence type="ECO:0000313" key="3">
    <source>
        <dbReference type="EMBL" id="KAE9027668.1"/>
    </source>
</evidence>
<feature type="domain" description="SAM" evidence="2">
    <location>
        <begin position="486"/>
        <end position="544"/>
    </location>
</feature>
<protein>
    <recommendedName>
        <fullName evidence="2">SAM domain-containing protein</fullName>
    </recommendedName>
</protein>
<dbReference type="EMBL" id="QXFW01000056">
    <property type="protein sequence ID" value="KAE9027668.1"/>
    <property type="molecule type" value="Genomic_DNA"/>
</dbReference>
<sequence>MTGIWSQSNGLISSISVACQRVLFCLVVSFDSAFWRAHPMATTLRGSTSAPLVFPPCASFEKPYDLDIVKKIVEREGCLEALQQLLGAAKRPQQPRISGISKAPIVFQSIIDQLRSVSVQIVEDIDRWQQQQKAKAQATNFKWRGVNYLLKMTADLDFLASFRGVALLESLQVLRLTQNPFLSLMHLDHPALRDEDPEPVVQVFGNWVGDVSMRRVFPASRILLYEREADARRRQIRLKQASENVESVGDTNSSNESEGESVASVAPIERQQRQTSTTRLKPNQDGTRVSPTVSANPREAAMREDIVLCRELISQAEHELGAMRDELAALQARLEDTILPDKRRRLQIRIGSLVNDLKFRSGDVYQRKNELKRKEAIYRAAKDRRGSSGERRGLARAQPQLAVATKLMRHEHKEAVYSSLFESTLLEDEQTRNDLVLRVNASLSKARVDEHKRSMGLVTASRRVQKSPGELQNQQLELPGEGMEQWGVREVQNFLDSLGLDNGSYGANFRAQGIDGALLVQATDQDLEELGVTIRLHRVRILAECRMRQMTSTQS</sequence>
<dbReference type="Gene3D" id="1.10.150.50">
    <property type="entry name" value="Transcription Factor, Ets-1"/>
    <property type="match status" value="1"/>
</dbReference>
<comment type="caution">
    <text evidence="3">The sequence shown here is derived from an EMBL/GenBank/DDBJ whole genome shotgun (WGS) entry which is preliminary data.</text>
</comment>
<dbReference type="Proteomes" id="UP000460718">
    <property type="component" value="Unassembled WGS sequence"/>
</dbReference>
<dbReference type="InterPro" id="IPR013761">
    <property type="entry name" value="SAM/pointed_sf"/>
</dbReference>
<feature type="compositionally biased region" description="Polar residues" evidence="1">
    <location>
        <begin position="273"/>
        <end position="295"/>
    </location>
</feature>
<dbReference type="AlphaFoldDB" id="A0A6A3MBR7"/>
<evidence type="ECO:0000259" key="2">
    <source>
        <dbReference type="PROSITE" id="PS50105"/>
    </source>
</evidence>
<dbReference type="SMART" id="SM00454">
    <property type="entry name" value="SAM"/>
    <property type="match status" value="1"/>
</dbReference>
<dbReference type="SUPFAM" id="SSF47769">
    <property type="entry name" value="SAM/Pointed domain"/>
    <property type="match status" value="1"/>
</dbReference>
<evidence type="ECO:0000313" key="4">
    <source>
        <dbReference type="Proteomes" id="UP000460718"/>
    </source>
</evidence>
<organism evidence="3 4">
    <name type="scientific">Phytophthora fragariae</name>
    <dbReference type="NCBI Taxonomy" id="53985"/>
    <lineage>
        <taxon>Eukaryota</taxon>
        <taxon>Sar</taxon>
        <taxon>Stramenopiles</taxon>
        <taxon>Oomycota</taxon>
        <taxon>Peronosporomycetes</taxon>
        <taxon>Peronosporales</taxon>
        <taxon>Peronosporaceae</taxon>
        <taxon>Phytophthora</taxon>
    </lineage>
</organism>
<dbReference type="PROSITE" id="PS50105">
    <property type="entry name" value="SAM_DOMAIN"/>
    <property type="match status" value="1"/>
</dbReference>
<reference evidence="3 4" key="1">
    <citation type="submission" date="2018-09" db="EMBL/GenBank/DDBJ databases">
        <title>Genomic investigation of the strawberry pathogen Phytophthora fragariae indicates pathogenicity is determined by transcriptional variation in three key races.</title>
        <authorList>
            <person name="Adams T.M."/>
            <person name="Armitage A.D."/>
            <person name="Sobczyk M.K."/>
            <person name="Bates H.J."/>
            <person name="Dunwell J.M."/>
            <person name="Nellist C.F."/>
            <person name="Harrison R.J."/>
        </authorList>
    </citation>
    <scope>NUCLEOTIDE SEQUENCE [LARGE SCALE GENOMIC DNA]</scope>
    <source>
        <strain evidence="3 4">SCRP245</strain>
    </source>
</reference>
<gene>
    <name evidence="3" type="ORF">PF011_g1940</name>
</gene>
<feature type="region of interest" description="Disordered" evidence="1">
    <location>
        <begin position="242"/>
        <end position="297"/>
    </location>
</feature>
<dbReference type="Pfam" id="PF00536">
    <property type="entry name" value="SAM_1"/>
    <property type="match status" value="1"/>
</dbReference>
<feature type="compositionally biased region" description="Polar residues" evidence="1">
    <location>
        <begin position="242"/>
        <end position="256"/>
    </location>
</feature>
<accession>A0A6A3MBR7</accession>
<proteinExistence type="predicted"/>
<name>A0A6A3MBR7_9STRA</name>